<reference evidence="12" key="2">
    <citation type="submission" date="2025-08" db="UniProtKB">
        <authorList>
            <consortium name="Ensembl"/>
        </authorList>
    </citation>
    <scope>IDENTIFICATION</scope>
</reference>
<dbReference type="InterPro" id="IPR017853">
    <property type="entry name" value="GH"/>
</dbReference>
<dbReference type="GlyCosmos" id="A0A667YNH7">
    <property type="glycosylation" value="1 site, No reported glycans"/>
</dbReference>
<dbReference type="InterPro" id="IPR018155">
    <property type="entry name" value="Hyaluronidase"/>
</dbReference>
<evidence type="ECO:0000256" key="10">
    <source>
        <dbReference type="RuleBase" id="RU610713"/>
    </source>
</evidence>
<evidence type="ECO:0000256" key="7">
    <source>
        <dbReference type="PIRSR" id="PIRSR038193-1"/>
    </source>
</evidence>
<comment type="catalytic activity">
    <reaction evidence="1 10">
        <text>Random hydrolysis of (1-&gt;4)-linkages between N-acetyl-beta-D-glucosamine and D-glucuronate residues in hyaluronate.</text>
        <dbReference type="EC" id="3.2.1.35"/>
    </reaction>
</comment>
<dbReference type="GO" id="GO:0001669">
    <property type="term" value="C:acrosomal vesicle"/>
    <property type="evidence" value="ECO:0007669"/>
    <property type="project" value="TreeGrafter"/>
</dbReference>
<dbReference type="PRINTS" id="PR00846">
    <property type="entry name" value="GLHYDRLASE56"/>
</dbReference>
<dbReference type="GeneID" id="115360333"/>
<evidence type="ECO:0000256" key="6">
    <source>
        <dbReference type="PIRNR" id="PIRNR038193"/>
    </source>
</evidence>
<dbReference type="PRINTS" id="PR00848">
    <property type="entry name" value="SPERMPH20"/>
</dbReference>
<reference evidence="12" key="1">
    <citation type="submission" date="2019-06" db="EMBL/GenBank/DDBJ databases">
        <authorList>
            <consortium name="Wellcome Sanger Institute Data Sharing"/>
        </authorList>
    </citation>
    <scope>NUCLEOTIDE SEQUENCE [LARGE SCALE GENOMIC DNA]</scope>
</reference>
<dbReference type="GO" id="GO:0004415">
    <property type="term" value="F:hyalurononglucosaminidase activity"/>
    <property type="evidence" value="ECO:0007669"/>
    <property type="project" value="UniProtKB-UniRule"/>
</dbReference>
<dbReference type="RefSeq" id="XP_029909052.1">
    <property type="nucleotide sequence ID" value="XM_030053192.1"/>
</dbReference>
<dbReference type="InParanoid" id="A0A667YNH7"/>
<feature type="disulfide bond" evidence="9">
    <location>
        <begin position="433"/>
        <end position="439"/>
    </location>
</feature>
<evidence type="ECO:0000313" key="13">
    <source>
        <dbReference type="Proteomes" id="UP000472263"/>
    </source>
</evidence>
<dbReference type="Pfam" id="PF01630">
    <property type="entry name" value="Glyco_hydro_56"/>
    <property type="match status" value="1"/>
</dbReference>
<feature type="disulfide bond" evidence="9">
    <location>
        <begin position="372"/>
        <end position="383"/>
    </location>
</feature>
<evidence type="ECO:0000256" key="9">
    <source>
        <dbReference type="PIRSR" id="PIRSR038193-3"/>
    </source>
</evidence>
<dbReference type="FunFam" id="3.20.20.70:FF:000065">
    <property type="entry name" value="Hyaluronidase"/>
    <property type="match status" value="1"/>
</dbReference>
<accession>A0A667YNH7</accession>
<sequence>MNAGRQLTDERRFIVVLVATCVLSCSRASPRTSPPLDPSYPFLFMWNAPTELCDTRFGMPLDLSYFQFVSSTLKSATNQSISIFYTDRFGIFPYVDEETGKMYEEGLPQLIDLKEHHEEAEEDIKHYIPANQPGLAVLDFEEWRPQWSRNWGSKDIYRQISIKTVRKRNQTLSDEEAEDKAKVVFERAAKRYFLRSIRIGKKLRPNRLWGYYLYPDCYNYDYNQDMASFTGECPHIEHERNDELLWLWKESTALFPSIYLELVLRDSYQARLYVRHRIREAMRVSTLPDSSYSIPVYAYIRPVYKDSVDDYLSEFDLVNTIGEAAALGAAGVVSWGDMNVTDNEDSCFDARRHLERVMNRYILNVTTATQLCSESLCQARGRCVRKRWDFDDFLHLDARRFRIEQRRGGALTVRGGLSQDDVDWFDRRFDCLCYSAEPCRSPLILNIIPDAVMTTHSRSAGRHTACSSCSLLLGAAALLLAFVTA</sequence>
<evidence type="ECO:0000256" key="8">
    <source>
        <dbReference type="PIRSR" id="PIRSR038193-2"/>
    </source>
</evidence>
<comment type="similarity">
    <text evidence="2 6 10">Belongs to the glycosyl hydrolase 56 family.</text>
</comment>
<dbReference type="GO" id="GO:0030214">
    <property type="term" value="P:hyaluronan catabolic process"/>
    <property type="evidence" value="ECO:0007669"/>
    <property type="project" value="TreeGrafter"/>
</dbReference>
<evidence type="ECO:0000256" key="11">
    <source>
        <dbReference type="SAM" id="SignalP"/>
    </source>
</evidence>
<dbReference type="GeneTree" id="ENSGT01020000230364"/>
<feature type="signal peptide" evidence="11">
    <location>
        <begin position="1"/>
        <end position="28"/>
    </location>
</feature>
<keyword evidence="4 9" id="KW-1015">Disulfide bond</keyword>
<dbReference type="Ensembl" id="ENSMMDT00005028638.1">
    <property type="protein sequence ID" value="ENSMMDP00005027968.1"/>
    <property type="gene ID" value="ENSMMDG00005013394.1"/>
</dbReference>
<dbReference type="PANTHER" id="PTHR11769">
    <property type="entry name" value="HYALURONIDASE"/>
    <property type="match status" value="1"/>
</dbReference>
<name>A0A667YNH7_9TELE</name>
<dbReference type="AlphaFoldDB" id="A0A667YNH7"/>
<feature type="disulfide bond" evidence="9">
    <location>
        <begin position="53"/>
        <end position="347"/>
    </location>
</feature>
<reference evidence="12" key="3">
    <citation type="submission" date="2025-09" db="UniProtKB">
        <authorList>
            <consortium name="Ensembl"/>
        </authorList>
    </citation>
    <scope>IDENTIFICATION</scope>
</reference>
<evidence type="ECO:0000256" key="5">
    <source>
        <dbReference type="ARBA" id="ARBA00023295"/>
    </source>
</evidence>
<feature type="glycosylation site" description="N-linked (GlcNAc...) asparagine" evidence="8">
    <location>
        <position position="364"/>
    </location>
</feature>
<dbReference type="GO" id="GO:0005975">
    <property type="term" value="P:carbohydrate metabolic process"/>
    <property type="evidence" value="ECO:0007669"/>
    <property type="project" value="UniProtKB-UniRule"/>
</dbReference>
<dbReference type="InterPro" id="IPR013785">
    <property type="entry name" value="Aldolase_TIM"/>
</dbReference>
<dbReference type="PIRSF" id="PIRSF038193">
    <property type="entry name" value="Hyaluronidase"/>
    <property type="match status" value="1"/>
</dbReference>
<evidence type="ECO:0000313" key="12">
    <source>
        <dbReference type="Ensembl" id="ENSMMDP00005027968.1"/>
    </source>
</evidence>
<gene>
    <name evidence="12" type="primary">SPAM1</name>
</gene>
<evidence type="ECO:0000256" key="3">
    <source>
        <dbReference type="ARBA" id="ARBA00022801"/>
    </source>
</evidence>
<evidence type="ECO:0000256" key="1">
    <source>
        <dbReference type="ARBA" id="ARBA00000251"/>
    </source>
</evidence>
<keyword evidence="11" id="KW-0732">Signal</keyword>
<keyword evidence="13" id="KW-1185">Reference proteome</keyword>
<feature type="disulfide bond" evidence="9">
    <location>
        <begin position="377"/>
        <end position="431"/>
    </location>
</feature>
<dbReference type="RefSeq" id="XP_029909051.1">
    <property type="nucleotide sequence ID" value="XM_030053191.1"/>
</dbReference>
<dbReference type="PANTHER" id="PTHR11769:SF20">
    <property type="entry name" value="HYALURONIDASE PH-20"/>
    <property type="match status" value="1"/>
</dbReference>
<feature type="chain" id="PRO_5025548519" description="Hyaluronidase" evidence="11">
    <location>
        <begin position="29"/>
        <end position="485"/>
    </location>
</feature>
<organism evidence="12 13">
    <name type="scientific">Myripristis murdjan</name>
    <name type="common">pinecone soldierfish</name>
    <dbReference type="NCBI Taxonomy" id="586833"/>
    <lineage>
        <taxon>Eukaryota</taxon>
        <taxon>Metazoa</taxon>
        <taxon>Chordata</taxon>
        <taxon>Craniata</taxon>
        <taxon>Vertebrata</taxon>
        <taxon>Euteleostomi</taxon>
        <taxon>Actinopterygii</taxon>
        <taxon>Neopterygii</taxon>
        <taxon>Teleostei</taxon>
        <taxon>Neoteleostei</taxon>
        <taxon>Acanthomorphata</taxon>
        <taxon>Holocentriformes</taxon>
        <taxon>Holocentridae</taxon>
        <taxon>Myripristis</taxon>
    </lineage>
</organism>
<keyword evidence="5 10" id="KW-0326">Glycosidase</keyword>
<dbReference type="EC" id="3.2.1.35" evidence="10"/>
<dbReference type="Proteomes" id="UP000472263">
    <property type="component" value="Chromosome 6"/>
</dbReference>
<dbReference type="SUPFAM" id="SSF51445">
    <property type="entry name" value="(Trans)glycosidases"/>
    <property type="match status" value="1"/>
</dbReference>
<proteinExistence type="inferred from homology"/>
<feature type="active site" description="Proton donor" evidence="7">
    <location>
        <position position="141"/>
    </location>
</feature>
<keyword evidence="3 10" id="KW-0378">Hydrolase</keyword>
<evidence type="ECO:0000256" key="2">
    <source>
        <dbReference type="ARBA" id="ARBA00008871"/>
    </source>
</evidence>
<feature type="disulfide bond" evidence="9">
    <location>
        <begin position="217"/>
        <end position="233"/>
    </location>
</feature>
<dbReference type="Gene3D" id="3.20.20.70">
    <property type="entry name" value="Aldolase class I"/>
    <property type="match status" value="1"/>
</dbReference>
<evidence type="ECO:0000256" key="4">
    <source>
        <dbReference type="ARBA" id="ARBA00023157"/>
    </source>
</evidence>
<protein>
    <recommendedName>
        <fullName evidence="10">Hyaluronidase</fullName>
        <ecNumber evidence="10">3.2.1.35</ecNumber>
    </recommendedName>
</protein>